<feature type="non-terminal residue" evidence="1">
    <location>
        <position position="1"/>
    </location>
</feature>
<organism evidence="1 2">
    <name type="scientific">Reticulomyxa filosa</name>
    <dbReference type="NCBI Taxonomy" id="46433"/>
    <lineage>
        <taxon>Eukaryota</taxon>
        <taxon>Sar</taxon>
        <taxon>Rhizaria</taxon>
        <taxon>Retaria</taxon>
        <taxon>Foraminifera</taxon>
        <taxon>Monothalamids</taxon>
        <taxon>Reticulomyxidae</taxon>
        <taxon>Reticulomyxa</taxon>
    </lineage>
</organism>
<sequence>LVHPLSVNNVKCVRYLLEAEIIKPSVHSDLIESALNCAITYQNTEAIKVLMDGKNRSKTKTKLATNVMKQIKERNKSMEMLSYLKKRGDNEYSQIMNGLCETMQLMIEENKPICKSLLNLCWLHDKDKLWSTLLHKCERIFSGGPKGETLSWLDWKWIEENVIDDDKETLLMWMEETDEH</sequence>
<dbReference type="Proteomes" id="UP000023152">
    <property type="component" value="Unassembled WGS sequence"/>
</dbReference>
<dbReference type="InterPro" id="IPR036770">
    <property type="entry name" value="Ankyrin_rpt-contain_sf"/>
</dbReference>
<dbReference type="AlphaFoldDB" id="X6LJP6"/>
<protein>
    <submittedName>
        <fullName evidence="1">Uncharacterized protein</fullName>
    </submittedName>
</protein>
<name>X6LJP6_RETFI</name>
<accession>X6LJP6</accession>
<reference evidence="1 2" key="1">
    <citation type="journal article" date="2013" name="Curr. Biol.">
        <title>The Genome of the Foraminiferan Reticulomyxa filosa.</title>
        <authorList>
            <person name="Glockner G."/>
            <person name="Hulsmann N."/>
            <person name="Schleicher M."/>
            <person name="Noegel A.A."/>
            <person name="Eichinger L."/>
            <person name="Gallinger C."/>
            <person name="Pawlowski J."/>
            <person name="Sierra R."/>
            <person name="Euteneuer U."/>
            <person name="Pillet L."/>
            <person name="Moustafa A."/>
            <person name="Platzer M."/>
            <person name="Groth M."/>
            <person name="Szafranski K."/>
            <person name="Schliwa M."/>
        </authorList>
    </citation>
    <scope>NUCLEOTIDE SEQUENCE [LARGE SCALE GENOMIC DNA]</scope>
</reference>
<keyword evidence="2" id="KW-1185">Reference proteome</keyword>
<gene>
    <name evidence="1" type="ORF">RFI_35253</name>
</gene>
<dbReference type="Gene3D" id="1.25.40.20">
    <property type="entry name" value="Ankyrin repeat-containing domain"/>
    <property type="match status" value="1"/>
</dbReference>
<dbReference type="EMBL" id="ASPP01036494">
    <property type="protein sequence ID" value="ETO02183.1"/>
    <property type="molecule type" value="Genomic_DNA"/>
</dbReference>
<evidence type="ECO:0000313" key="2">
    <source>
        <dbReference type="Proteomes" id="UP000023152"/>
    </source>
</evidence>
<dbReference type="SUPFAM" id="SSF48403">
    <property type="entry name" value="Ankyrin repeat"/>
    <property type="match status" value="1"/>
</dbReference>
<proteinExistence type="predicted"/>
<feature type="non-terminal residue" evidence="1">
    <location>
        <position position="180"/>
    </location>
</feature>
<comment type="caution">
    <text evidence="1">The sequence shown here is derived from an EMBL/GenBank/DDBJ whole genome shotgun (WGS) entry which is preliminary data.</text>
</comment>
<evidence type="ECO:0000313" key="1">
    <source>
        <dbReference type="EMBL" id="ETO02183.1"/>
    </source>
</evidence>